<dbReference type="InterPro" id="IPR050256">
    <property type="entry name" value="Glycosyltransferase_2"/>
</dbReference>
<evidence type="ECO:0000313" key="11">
    <source>
        <dbReference type="EMBL" id="MBW4464203.1"/>
    </source>
</evidence>
<comment type="caution">
    <text evidence="11">The sequence shown here is derived from an EMBL/GenBank/DDBJ whole genome shotgun (WGS) entry which is preliminary data.</text>
</comment>
<dbReference type="InterPro" id="IPR029044">
    <property type="entry name" value="Nucleotide-diphossugar_trans"/>
</dbReference>
<comment type="catalytic activity">
    <reaction evidence="8">
        <text>(2R)-3-phosphoglycerate + UDP-alpha-D-glucose = (2R)-2-O-(alpha-D-glucopyranosyl)-3-phospho-glycerate + UDP + H(+)</text>
        <dbReference type="Rhea" id="RHEA:31319"/>
        <dbReference type="ChEBI" id="CHEBI:15378"/>
        <dbReference type="ChEBI" id="CHEBI:58223"/>
        <dbReference type="ChEBI" id="CHEBI:58272"/>
        <dbReference type="ChEBI" id="CHEBI:58885"/>
        <dbReference type="ChEBI" id="CHEBI:62600"/>
        <dbReference type="EC" id="2.4.1.266"/>
    </reaction>
    <physiologicalReaction direction="left-to-right" evidence="8">
        <dbReference type="Rhea" id="RHEA:31320"/>
    </physiologicalReaction>
</comment>
<dbReference type="GO" id="GO:0016757">
    <property type="term" value="F:glycosyltransferase activity"/>
    <property type="evidence" value="ECO:0007669"/>
    <property type="project" value="UniProtKB-KW"/>
</dbReference>
<evidence type="ECO:0000256" key="1">
    <source>
        <dbReference type="ARBA" id="ARBA00001946"/>
    </source>
</evidence>
<comment type="similarity">
    <text evidence="2">Belongs to the glycosyltransferase 2 family.</text>
</comment>
<comment type="catalytic activity">
    <reaction evidence="9">
        <text>an NDP-alpha-D-glucose + (2R)-3-phosphoglycerate = (2R)-2-O-(alpha-D-glucopyranosyl)-3-phospho-glycerate + a ribonucleoside 5'-diphosphate + H(+)</text>
        <dbReference type="Rhea" id="RHEA:47244"/>
        <dbReference type="ChEBI" id="CHEBI:15378"/>
        <dbReference type="ChEBI" id="CHEBI:57930"/>
        <dbReference type="ChEBI" id="CHEBI:58272"/>
        <dbReference type="ChEBI" id="CHEBI:62600"/>
        <dbReference type="ChEBI" id="CHEBI:76533"/>
        <dbReference type="EC" id="2.4.1.266"/>
    </reaction>
    <physiologicalReaction direction="left-to-right" evidence="9">
        <dbReference type="Rhea" id="RHEA:47245"/>
    </physiologicalReaction>
</comment>
<dbReference type="AlphaFoldDB" id="A0A951U322"/>
<sequence>MVLKCSVIVRCYNEAEHINRLLTGIYRQNYALSNFLEVIVVDSGSTDDTVTIASHYPIKLLSIHKDEFSFGRALNVGCQEAIGEFIVIVSAHVYPIYQDWLERLLEPFIDPKVALVYGKQRGNSTTKYSESQIFAKWFPDEADFDQPHPFCNNANAAIRRSLWKQIPYDEMLTGLEDLDWAKKAQRFGYKLAYAADAVIVHVHDETPPRILNRYRREAIALKRIFPEEQFHLWDFIRLVVTNIISDLYHSWHDGVIWQRCSEICMFRLMQFLGTYRGFLHHGKITRKLRQTFYYPKGFSRPVIDADSTHKSPIDYSTSFDALQEKCLEKTKTH</sequence>
<proteinExistence type="inferred from homology"/>
<evidence type="ECO:0000256" key="6">
    <source>
        <dbReference type="ARBA" id="ARBA00039022"/>
    </source>
</evidence>
<evidence type="ECO:0000256" key="3">
    <source>
        <dbReference type="ARBA" id="ARBA00022676"/>
    </source>
</evidence>
<evidence type="ECO:0000259" key="10">
    <source>
        <dbReference type="Pfam" id="PF00535"/>
    </source>
</evidence>
<dbReference type="PANTHER" id="PTHR48090:SF10">
    <property type="entry name" value="GLUCOSYL-3-PHOSPHOGLYCERATE SYNTHASE"/>
    <property type="match status" value="1"/>
</dbReference>
<keyword evidence="4 11" id="KW-0808">Transferase</keyword>
<feature type="domain" description="Glycosyltransferase 2-like" evidence="10">
    <location>
        <begin position="6"/>
        <end position="162"/>
    </location>
</feature>
<organism evidence="11 12">
    <name type="scientific">Pegethrix bostrychoides GSE-TBD4-15B</name>
    <dbReference type="NCBI Taxonomy" id="2839662"/>
    <lineage>
        <taxon>Bacteria</taxon>
        <taxon>Bacillati</taxon>
        <taxon>Cyanobacteriota</taxon>
        <taxon>Cyanophyceae</taxon>
        <taxon>Oculatellales</taxon>
        <taxon>Oculatellaceae</taxon>
        <taxon>Pegethrix</taxon>
    </lineage>
</organism>
<keyword evidence="5" id="KW-0460">Magnesium</keyword>
<dbReference type="EC" id="2.4.1.266" evidence="6"/>
<evidence type="ECO:0000256" key="5">
    <source>
        <dbReference type="ARBA" id="ARBA00022842"/>
    </source>
</evidence>
<evidence type="ECO:0000256" key="9">
    <source>
        <dbReference type="ARBA" id="ARBA00048997"/>
    </source>
</evidence>
<dbReference type="Gene3D" id="3.90.550.10">
    <property type="entry name" value="Spore Coat Polysaccharide Biosynthesis Protein SpsA, Chain A"/>
    <property type="match status" value="1"/>
</dbReference>
<gene>
    <name evidence="11" type="ORF">KME07_02030</name>
</gene>
<dbReference type="EMBL" id="JAHHHV010000007">
    <property type="protein sequence ID" value="MBW4464203.1"/>
    <property type="molecule type" value="Genomic_DNA"/>
</dbReference>
<dbReference type="Pfam" id="PF00535">
    <property type="entry name" value="Glycos_transf_2"/>
    <property type="match status" value="1"/>
</dbReference>
<keyword evidence="3 11" id="KW-0328">Glycosyltransferase</keyword>
<reference evidence="11" key="2">
    <citation type="journal article" date="2022" name="Microbiol. Resour. Announc.">
        <title>Metagenome Sequencing to Explore Phylogenomics of Terrestrial Cyanobacteria.</title>
        <authorList>
            <person name="Ward R.D."/>
            <person name="Stajich J.E."/>
            <person name="Johansen J.R."/>
            <person name="Huntemann M."/>
            <person name="Clum A."/>
            <person name="Foster B."/>
            <person name="Foster B."/>
            <person name="Roux S."/>
            <person name="Palaniappan K."/>
            <person name="Varghese N."/>
            <person name="Mukherjee S."/>
            <person name="Reddy T.B.K."/>
            <person name="Daum C."/>
            <person name="Copeland A."/>
            <person name="Chen I.A."/>
            <person name="Ivanova N.N."/>
            <person name="Kyrpides N.C."/>
            <person name="Shapiro N."/>
            <person name="Eloe-Fadrosh E.A."/>
            <person name="Pietrasiak N."/>
        </authorList>
    </citation>
    <scope>NUCLEOTIDE SEQUENCE</scope>
    <source>
        <strain evidence="11">GSE-TBD4-15B</strain>
    </source>
</reference>
<evidence type="ECO:0000256" key="4">
    <source>
        <dbReference type="ARBA" id="ARBA00022679"/>
    </source>
</evidence>
<evidence type="ECO:0000256" key="8">
    <source>
        <dbReference type="ARBA" id="ARBA00048689"/>
    </source>
</evidence>
<dbReference type="InterPro" id="IPR001173">
    <property type="entry name" value="Glyco_trans_2-like"/>
</dbReference>
<evidence type="ECO:0000256" key="7">
    <source>
        <dbReference type="ARBA" id="ARBA00040894"/>
    </source>
</evidence>
<dbReference type="PANTHER" id="PTHR48090">
    <property type="entry name" value="UNDECAPRENYL-PHOSPHATE 4-DEOXY-4-FORMAMIDO-L-ARABINOSE TRANSFERASE-RELATED"/>
    <property type="match status" value="1"/>
</dbReference>
<evidence type="ECO:0000313" key="12">
    <source>
        <dbReference type="Proteomes" id="UP000707356"/>
    </source>
</evidence>
<dbReference type="SUPFAM" id="SSF53448">
    <property type="entry name" value="Nucleotide-diphospho-sugar transferases"/>
    <property type="match status" value="1"/>
</dbReference>
<name>A0A951U322_9CYAN</name>
<reference evidence="11" key="1">
    <citation type="submission" date="2021-05" db="EMBL/GenBank/DDBJ databases">
        <authorList>
            <person name="Pietrasiak N."/>
            <person name="Ward R."/>
            <person name="Stajich J.E."/>
            <person name="Kurbessoian T."/>
        </authorList>
    </citation>
    <scope>NUCLEOTIDE SEQUENCE</scope>
    <source>
        <strain evidence="11">GSE-TBD4-15B</strain>
    </source>
</reference>
<protein>
    <recommendedName>
        <fullName evidence="7">Glucosyl-3-phosphoglycerate synthase</fullName>
        <ecNumber evidence="6">2.4.1.266</ecNumber>
    </recommendedName>
</protein>
<evidence type="ECO:0000256" key="2">
    <source>
        <dbReference type="ARBA" id="ARBA00006739"/>
    </source>
</evidence>
<comment type="cofactor">
    <cofactor evidence="1">
        <name>Mg(2+)</name>
        <dbReference type="ChEBI" id="CHEBI:18420"/>
    </cofactor>
</comment>
<dbReference type="Proteomes" id="UP000707356">
    <property type="component" value="Unassembled WGS sequence"/>
</dbReference>
<accession>A0A951U322</accession>